<dbReference type="EMBL" id="LWDF02000269">
    <property type="protein sequence ID" value="KAE8250969.1"/>
    <property type="molecule type" value="Genomic_DNA"/>
</dbReference>
<feature type="region of interest" description="Disordered" evidence="1">
    <location>
        <begin position="379"/>
        <end position="410"/>
    </location>
</feature>
<protein>
    <submittedName>
        <fullName evidence="2">Uncharacterized protein</fullName>
    </submittedName>
</protein>
<reference evidence="2" key="1">
    <citation type="submission" date="2016-04" db="EMBL/GenBank/DDBJ databases">
        <authorList>
            <person name="Nguyen H.D."/>
            <person name="Samba Siva P."/>
            <person name="Cullis J."/>
            <person name="Levesque C.A."/>
            <person name="Hambleton S."/>
        </authorList>
    </citation>
    <scope>NUCLEOTIDE SEQUENCE</scope>
    <source>
        <strain evidence="2">DAOMC 236416</strain>
    </source>
</reference>
<feature type="compositionally biased region" description="Pro residues" evidence="1">
    <location>
        <begin position="454"/>
        <end position="465"/>
    </location>
</feature>
<feature type="compositionally biased region" description="Pro residues" evidence="1">
    <location>
        <begin position="379"/>
        <end position="388"/>
    </location>
</feature>
<evidence type="ECO:0000256" key="1">
    <source>
        <dbReference type="SAM" id="MobiDB-lite"/>
    </source>
</evidence>
<evidence type="ECO:0000313" key="3">
    <source>
        <dbReference type="Proteomes" id="UP000077521"/>
    </source>
</evidence>
<feature type="compositionally biased region" description="Low complexity" evidence="1">
    <location>
        <begin position="502"/>
        <end position="518"/>
    </location>
</feature>
<reference evidence="2" key="2">
    <citation type="journal article" date="2019" name="IMA Fungus">
        <title>Genome sequencing and comparison of five Tilletia species to identify candidate genes for the detection of regulated species infecting wheat.</title>
        <authorList>
            <person name="Nguyen H.D.T."/>
            <person name="Sultana T."/>
            <person name="Kesanakurti P."/>
            <person name="Hambleton S."/>
        </authorList>
    </citation>
    <scope>NUCLEOTIDE SEQUENCE</scope>
    <source>
        <strain evidence="2">DAOMC 236416</strain>
    </source>
</reference>
<evidence type="ECO:0000313" key="2">
    <source>
        <dbReference type="EMBL" id="KAE8250969.1"/>
    </source>
</evidence>
<sequence>MPRHIPNPQGFNKPPGELVLHILRYVLEDTDISSQTIKQLIKSSMFLARLNWKIKNSTDRIIGLHFHEFLQPSNCGVHDNLAPFHVHSMGHGRHRTLTRGRLPNLRCVSLDLRAQEPHTQSSLRLWKTKHAPRWIQTSAILSRIGAVSRGIEELNVRLSPQQDLVDLVQDVINTNKSLHTIRIEVDSAVISRTAGDQQIRFFDIVRDVDEFTLACAKFNAVTPTLPWLLHLLRHMSAIRFFDFAVSWRESNHIALPEDAAAVPVVHLRTLEKLSIQIPEVDGHLLRAMKAPAMYKIRIKSEVHINAWPECDGDQFPNIFIANISCPGPSAYRLRALGVPYKSYSQNLSTVHNWDNEHFGSFLAYVRPYSFRRFAPGPPPHPWAPPPPLSDNMSELTELSDSEGLWPDSTPVPVVANSAPPNEDEMPDVTIISPHTIQDVVGSTSIPAMDVDGSNPPPTASTPTPPGTASSSFAEVITHLAGQSISSHGPGLNPPDEAAISDPPAAGSTAPPVATASSSFEQLVHHVPGQPSSSYGGSGNDHTSSTSPPLKRRRCAPS</sequence>
<gene>
    <name evidence="2" type="ORF">A4X13_0g4221</name>
</gene>
<name>A0A177TCX2_9BASI</name>
<dbReference type="Proteomes" id="UP000077521">
    <property type="component" value="Unassembled WGS sequence"/>
</dbReference>
<keyword evidence="3" id="KW-1185">Reference proteome</keyword>
<accession>A0A177TCX2</accession>
<feature type="region of interest" description="Disordered" evidence="1">
    <location>
        <begin position="483"/>
        <end position="557"/>
    </location>
</feature>
<comment type="caution">
    <text evidence="2">The sequence shown here is derived from an EMBL/GenBank/DDBJ whole genome shotgun (WGS) entry which is preliminary data.</text>
</comment>
<dbReference type="AlphaFoldDB" id="A0A177TCX2"/>
<organism evidence="2 3">
    <name type="scientific">Tilletia indica</name>
    <dbReference type="NCBI Taxonomy" id="43049"/>
    <lineage>
        <taxon>Eukaryota</taxon>
        <taxon>Fungi</taxon>
        <taxon>Dikarya</taxon>
        <taxon>Basidiomycota</taxon>
        <taxon>Ustilaginomycotina</taxon>
        <taxon>Exobasidiomycetes</taxon>
        <taxon>Tilletiales</taxon>
        <taxon>Tilletiaceae</taxon>
        <taxon>Tilletia</taxon>
    </lineage>
</organism>
<proteinExistence type="predicted"/>
<feature type="region of interest" description="Disordered" evidence="1">
    <location>
        <begin position="444"/>
        <end position="470"/>
    </location>
</feature>